<gene>
    <name evidence="7" type="ORF">LCGC14_1918330</name>
</gene>
<evidence type="ECO:0000313" key="7">
    <source>
        <dbReference type="EMBL" id="KKL89073.1"/>
    </source>
</evidence>
<keyword evidence="5 6" id="KW-0472">Membrane</keyword>
<organism evidence="7">
    <name type="scientific">marine sediment metagenome</name>
    <dbReference type="NCBI Taxonomy" id="412755"/>
    <lineage>
        <taxon>unclassified sequences</taxon>
        <taxon>metagenomes</taxon>
        <taxon>ecological metagenomes</taxon>
    </lineage>
</organism>
<feature type="non-terminal residue" evidence="7">
    <location>
        <position position="125"/>
    </location>
</feature>
<comment type="caution">
    <text evidence="7">The sequence shown here is derived from an EMBL/GenBank/DDBJ whole genome shotgun (WGS) entry which is preliminary data.</text>
</comment>
<reference evidence="7" key="1">
    <citation type="journal article" date="2015" name="Nature">
        <title>Complex archaea that bridge the gap between prokaryotes and eukaryotes.</title>
        <authorList>
            <person name="Spang A."/>
            <person name="Saw J.H."/>
            <person name="Jorgensen S.L."/>
            <person name="Zaremba-Niedzwiedzka K."/>
            <person name="Martijn J."/>
            <person name="Lind A.E."/>
            <person name="van Eijk R."/>
            <person name="Schleper C."/>
            <person name="Guy L."/>
            <person name="Ettema T.J."/>
        </authorList>
    </citation>
    <scope>NUCLEOTIDE SEQUENCE</scope>
</reference>
<evidence type="ECO:0000256" key="3">
    <source>
        <dbReference type="ARBA" id="ARBA00022692"/>
    </source>
</evidence>
<dbReference type="PANTHER" id="PTHR30250">
    <property type="entry name" value="PST FAMILY PREDICTED COLANIC ACID TRANSPORTER"/>
    <property type="match status" value="1"/>
</dbReference>
<evidence type="ECO:0000256" key="6">
    <source>
        <dbReference type="SAM" id="Phobius"/>
    </source>
</evidence>
<keyword evidence="4 6" id="KW-1133">Transmembrane helix</keyword>
<keyword evidence="3 6" id="KW-0812">Transmembrane</keyword>
<feature type="transmembrane region" description="Helical" evidence="6">
    <location>
        <begin position="90"/>
        <end position="114"/>
    </location>
</feature>
<dbReference type="InterPro" id="IPR002797">
    <property type="entry name" value="Polysacc_synth"/>
</dbReference>
<protein>
    <recommendedName>
        <fullName evidence="8">Polysaccharide biosynthesis protein C-terminal domain-containing protein</fullName>
    </recommendedName>
</protein>
<sequence length="125" mass="13760">MSKIKDFLFKNKNVKQIIAKNVFWLGVGQVGSRIIRAFIIIYAARLLGAAEYGVFSYALGLAGFFTVFADIGLSPILTREVAKKPGRGSYYFATTFWMKIILLAVTSLLVIFLAPQFSGIEAAKA</sequence>
<dbReference type="AlphaFoldDB" id="A0A0F9FSA7"/>
<dbReference type="GO" id="GO:0005886">
    <property type="term" value="C:plasma membrane"/>
    <property type="evidence" value="ECO:0007669"/>
    <property type="project" value="UniProtKB-SubCell"/>
</dbReference>
<accession>A0A0F9FSA7</accession>
<dbReference type="Pfam" id="PF01943">
    <property type="entry name" value="Polysacc_synt"/>
    <property type="match status" value="1"/>
</dbReference>
<feature type="transmembrane region" description="Helical" evidence="6">
    <location>
        <begin position="21"/>
        <end position="43"/>
    </location>
</feature>
<evidence type="ECO:0000256" key="2">
    <source>
        <dbReference type="ARBA" id="ARBA00022475"/>
    </source>
</evidence>
<proteinExistence type="predicted"/>
<name>A0A0F9FSA7_9ZZZZ</name>
<dbReference type="EMBL" id="LAZR01020388">
    <property type="protein sequence ID" value="KKL89073.1"/>
    <property type="molecule type" value="Genomic_DNA"/>
</dbReference>
<dbReference type="InterPro" id="IPR050833">
    <property type="entry name" value="Poly_Biosynth_Transport"/>
</dbReference>
<comment type="subcellular location">
    <subcellularLocation>
        <location evidence="1">Cell membrane</location>
        <topology evidence="1">Multi-pass membrane protein</topology>
    </subcellularLocation>
</comment>
<feature type="transmembrane region" description="Helical" evidence="6">
    <location>
        <begin position="55"/>
        <end position="78"/>
    </location>
</feature>
<dbReference type="PANTHER" id="PTHR30250:SF11">
    <property type="entry name" value="O-ANTIGEN TRANSPORTER-RELATED"/>
    <property type="match status" value="1"/>
</dbReference>
<evidence type="ECO:0000256" key="1">
    <source>
        <dbReference type="ARBA" id="ARBA00004651"/>
    </source>
</evidence>
<evidence type="ECO:0000256" key="4">
    <source>
        <dbReference type="ARBA" id="ARBA00022989"/>
    </source>
</evidence>
<keyword evidence="2" id="KW-1003">Cell membrane</keyword>
<evidence type="ECO:0000256" key="5">
    <source>
        <dbReference type="ARBA" id="ARBA00023136"/>
    </source>
</evidence>
<evidence type="ECO:0008006" key="8">
    <source>
        <dbReference type="Google" id="ProtNLM"/>
    </source>
</evidence>